<dbReference type="Pfam" id="PF01764">
    <property type="entry name" value="Lipase_3"/>
    <property type="match status" value="1"/>
</dbReference>
<evidence type="ECO:0000256" key="3">
    <source>
        <dbReference type="SAM" id="Phobius"/>
    </source>
</evidence>
<feature type="region of interest" description="Disordered" evidence="2">
    <location>
        <begin position="330"/>
        <end position="361"/>
    </location>
</feature>
<feature type="region of interest" description="Disordered" evidence="2">
    <location>
        <begin position="431"/>
        <end position="450"/>
    </location>
</feature>
<keyword evidence="3" id="KW-1133">Transmembrane helix</keyword>
<dbReference type="InterPro" id="IPR027417">
    <property type="entry name" value="P-loop_NTPase"/>
</dbReference>
<dbReference type="SUPFAM" id="SSF52540">
    <property type="entry name" value="P-loop containing nucleoside triphosphate hydrolases"/>
    <property type="match status" value="1"/>
</dbReference>
<feature type="compositionally biased region" description="Polar residues" evidence="2">
    <location>
        <begin position="330"/>
        <end position="341"/>
    </location>
</feature>
<dbReference type="SUPFAM" id="SSF53474">
    <property type="entry name" value="alpha/beta-Hydrolases"/>
    <property type="match status" value="1"/>
</dbReference>
<proteinExistence type="predicted"/>
<feature type="compositionally biased region" description="Basic and acidic residues" evidence="2">
    <location>
        <begin position="342"/>
        <end position="360"/>
    </location>
</feature>
<organism evidence="5">
    <name type="scientific">Populus alba</name>
    <name type="common">White poplar</name>
    <dbReference type="NCBI Taxonomy" id="43335"/>
    <lineage>
        <taxon>Eukaryota</taxon>
        <taxon>Viridiplantae</taxon>
        <taxon>Streptophyta</taxon>
        <taxon>Embryophyta</taxon>
        <taxon>Tracheophyta</taxon>
        <taxon>Spermatophyta</taxon>
        <taxon>Magnoliopsida</taxon>
        <taxon>eudicotyledons</taxon>
        <taxon>Gunneridae</taxon>
        <taxon>Pentapetalae</taxon>
        <taxon>rosids</taxon>
        <taxon>fabids</taxon>
        <taxon>Malpighiales</taxon>
        <taxon>Salicaceae</taxon>
        <taxon>Saliceae</taxon>
        <taxon>Populus</taxon>
    </lineage>
</organism>
<evidence type="ECO:0000313" key="5">
    <source>
        <dbReference type="EMBL" id="TKS12100.1"/>
    </source>
</evidence>
<dbReference type="GO" id="GO:0016787">
    <property type="term" value="F:hydrolase activity"/>
    <property type="evidence" value="ECO:0007669"/>
    <property type="project" value="UniProtKB-KW"/>
</dbReference>
<dbReference type="STRING" id="43335.A0A4U5QMP4"/>
<protein>
    <recommendedName>
        <fullName evidence="4">Fungal lipase-type domain-containing protein</fullName>
    </recommendedName>
</protein>
<evidence type="ECO:0000259" key="4">
    <source>
        <dbReference type="Pfam" id="PF01764"/>
    </source>
</evidence>
<evidence type="ECO:0000256" key="1">
    <source>
        <dbReference type="ARBA" id="ARBA00022801"/>
    </source>
</evidence>
<comment type="caution">
    <text evidence="5">The sequence shown here is derived from an EMBL/GenBank/DDBJ whole genome shotgun (WGS) entry which is preliminary data.</text>
</comment>
<dbReference type="EMBL" id="RCHU01000181">
    <property type="protein sequence ID" value="TKS12100.1"/>
    <property type="molecule type" value="Genomic_DNA"/>
</dbReference>
<sequence>MDSIQNRVEAWIRDQRARILKVSWGPLQWRMRWPPWINGDEREHRKRIQQEYELRKKQLHDLCNAVKAESVADLQDILCCMVLSECVYKRPADEMVRVVNKFKADFGGQIVALERVQPSADHVPHRYLLAEAGDTLFASFIGTKQYKDVMTDANILQGAIFHEDTREDTVRMDVVESGQCESQKDSVENYLNASQSKPKQLEDQIKPAAHRGFMARAKGIPALELYKLAQKKNRKLVLCGHSLGGAVAALATLAILRVIAASSPSKENERIQVKCITFSQPPVGNAALRDYVHKKGWQHHFKSYCIPEDLVPRILSPAYFHHYNAQPLSNNAEAESSSGITSKHEERTEKPRAQKPKENEGEQLVMGLGPVQTSFWRLAKLVPLEGFRRQFNKYNGKQVDPIEATSATNSVRPSIENVAEPQSLEIQEGSDGISLKPLSDNNNGLPNEAMTGKVAEKTNAKSENKRNWNRVPYLPSYVPFGQLFLLGNSSVELLSGTEYSKLTSVRSVIAELRERLQSHSMKSYRFRFQRIYDMCMGDGTSSFLGIEQLPQFPNLQQWLGLAVAGAVELAHIVDLPVIRTATSIVPLGWSGIPDDKNGEPLKVDITGFRLHLCNLVHAQVNGNWCSTTVESFPSAPSYYSNNGSQPELQKIRVLVGAPLRRPPKHPIVTDSFMPVFPSIDSDAANLIKENSSGNDEKFLLPDGLSDFCIFCTSDFATVSKEVHVRTRRVRLLGLEGAGKTSLFKAIMGQGRLTTITNFENINLEADIQEGVAGGVCYSDSAGVNLQELHMEVSHFRDELWMGIRDLGRKTDLIILVHNLSHKIPRCSKLNASQQQPVLSLLLDEAKVLGIPWVIAVTNKFSVSAHQQKAAIDAVLQAYQASPNTAEVVNSCPYVMSSAASASLSLTASNGDSYGKTGAQKLSFDPINLVRWPFQKRDTIFAVEGVNSLCQLVHRVLQSHEEASLQEFARDRLLAELAREHALAIDASRNSKAKASSLTAAAVGASLGAGLGIVLAVVMGAASALRKP</sequence>
<accession>A0A4U5QMP4</accession>
<dbReference type="Gene3D" id="3.40.50.300">
    <property type="entry name" value="P-loop containing nucleotide triphosphate hydrolases"/>
    <property type="match status" value="1"/>
</dbReference>
<reference evidence="5" key="1">
    <citation type="submission" date="2018-10" db="EMBL/GenBank/DDBJ databases">
        <title>Population genomic analysis revealed the cold adaptation of white poplar.</title>
        <authorList>
            <person name="Liu Y.-J."/>
        </authorList>
    </citation>
    <scope>NUCLEOTIDE SEQUENCE [LARGE SCALE GENOMIC DNA]</scope>
    <source>
        <strain evidence="5">PAL-ZL1</strain>
    </source>
</reference>
<dbReference type="PANTHER" id="PTHR47523">
    <property type="entry name" value="F21O3.11 PROTEIN"/>
    <property type="match status" value="1"/>
</dbReference>
<keyword evidence="3" id="KW-0472">Membrane</keyword>
<name>A0A4U5QMP4_POPAL</name>
<evidence type="ECO:0000256" key="2">
    <source>
        <dbReference type="SAM" id="MobiDB-lite"/>
    </source>
</evidence>
<gene>
    <name evidence="5" type="ORF">D5086_0000066860</name>
</gene>
<keyword evidence="1" id="KW-0378">Hydrolase</keyword>
<dbReference type="InterPro" id="IPR002921">
    <property type="entry name" value="Fungal_lipase-type"/>
</dbReference>
<dbReference type="GO" id="GO:0006629">
    <property type="term" value="P:lipid metabolic process"/>
    <property type="evidence" value="ECO:0007669"/>
    <property type="project" value="InterPro"/>
</dbReference>
<dbReference type="InterPro" id="IPR029058">
    <property type="entry name" value="AB_hydrolase_fold"/>
</dbReference>
<feature type="transmembrane region" description="Helical" evidence="3">
    <location>
        <begin position="997"/>
        <end position="1024"/>
    </location>
</feature>
<dbReference type="AlphaFoldDB" id="A0A4U5QMP4"/>
<dbReference type="PANTHER" id="PTHR47523:SF1">
    <property type="entry name" value="F21O3.11 PROTEIN"/>
    <property type="match status" value="1"/>
</dbReference>
<dbReference type="Gene3D" id="3.40.50.1820">
    <property type="entry name" value="alpha/beta hydrolase"/>
    <property type="match status" value="1"/>
</dbReference>
<feature type="domain" description="Fungal lipase-type" evidence="4">
    <location>
        <begin position="187"/>
        <end position="314"/>
    </location>
</feature>
<keyword evidence="3" id="KW-0812">Transmembrane</keyword>